<dbReference type="EMBL" id="MTBP01000001">
    <property type="protein sequence ID" value="POM25638.1"/>
    <property type="molecule type" value="Genomic_DNA"/>
</dbReference>
<protein>
    <submittedName>
        <fullName evidence="1">Uncharacterized protein</fullName>
    </submittedName>
</protein>
<proteinExistence type="predicted"/>
<name>A0A2P4UKS7_9ACTN</name>
<evidence type="ECO:0000313" key="1">
    <source>
        <dbReference type="EMBL" id="POM25638.1"/>
    </source>
</evidence>
<comment type="caution">
    <text evidence="1">The sequence shown here is derived from an EMBL/GenBank/DDBJ whole genome shotgun (WGS) entry which is preliminary data.</text>
</comment>
<dbReference type="RefSeq" id="WP_205647924.1">
    <property type="nucleotide sequence ID" value="NZ_MTBP01000001.1"/>
</dbReference>
<organism evidence="1 2">
    <name type="scientific">Actinomadura rubteroloni</name>
    <dbReference type="NCBI Taxonomy" id="1926885"/>
    <lineage>
        <taxon>Bacteria</taxon>
        <taxon>Bacillati</taxon>
        <taxon>Actinomycetota</taxon>
        <taxon>Actinomycetes</taxon>
        <taxon>Streptosporangiales</taxon>
        <taxon>Thermomonosporaceae</taxon>
        <taxon>Actinomadura</taxon>
    </lineage>
</organism>
<dbReference type="AlphaFoldDB" id="A0A2P4UKS7"/>
<reference evidence="1 2" key="1">
    <citation type="journal article" date="2017" name="Chemistry">
        <title>Isolation, Biosynthesis and Chemical Modifications of Rubterolones A-F: Rare Tropolone Alkaloids from Actinomadura sp. 5-2.</title>
        <authorList>
            <person name="Guo H."/>
            <person name="Benndorf R."/>
            <person name="Leichnitz D."/>
            <person name="Klassen J.L."/>
            <person name="Vollmers J."/>
            <person name="Gorls H."/>
            <person name="Steinacker M."/>
            <person name="Weigel C."/>
            <person name="Dahse H.M."/>
            <person name="Kaster A.K."/>
            <person name="de Beer Z.W."/>
            <person name="Poulsen M."/>
            <person name="Beemelmanns C."/>
        </authorList>
    </citation>
    <scope>NUCLEOTIDE SEQUENCE [LARGE SCALE GENOMIC DNA]</scope>
    <source>
        <strain evidence="1 2">5-2</strain>
    </source>
</reference>
<evidence type="ECO:0000313" key="2">
    <source>
        <dbReference type="Proteomes" id="UP000242367"/>
    </source>
</evidence>
<accession>A0A2P4UKS7</accession>
<keyword evidence="2" id="KW-1185">Reference proteome</keyword>
<sequence>MEWFAHLAEAPAEHRDNVLKAAYQRPLTPRALEALWPGGPGIGGTPAP</sequence>
<gene>
    <name evidence="1" type="ORF">BTM25_00190</name>
</gene>
<dbReference type="Proteomes" id="UP000242367">
    <property type="component" value="Unassembled WGS sequence"/>
</dbReference>